<dbReference type="RefSeq" id="WP_194019276.1">
    <property type="nucleotide sequence ID" value="NZ_JADEVV010000012.1"/>
</dbReference>
<protein>
    <recommendedName>
        <fullName evidence="3">Transposase</fullName>
    </recommendedName>
</protein>
<evidence type="ECO:0008006" key="3">
    <source>
        <dbReference type="Google" id="ProtNLM"/>
    </source>
</evidence>
<reference evidence="1 2" key="1">
    <citation type="submission" date="2020-10" db="EMBL/GenBank/DDBJ databases">
        <authorList>
            <person name="Castelo-Branco R."/>
            <person name="Eusebio N."/>
            <person name="Adriana R."/>
            <person name="Vieira A."/>
            <person name="Brugerolle De Fraissinette N."/>
            <person name="Rezende De Castro R."/>
            <person name="Schneider M.P."/>
            <person name="Vasconcelos V."/>
            <person name="Leao P.N."/>
        </authorList>
    </citation>
    <scope>NUCLEOTIDE SEQUENCE [LARGE SCALE GENOMIC DNA]</scope>
    <source>
        <strain evidence="1 2">LEGE 00031</strain>
    </source>
</reference>
<gene>
    <name evidence="1" type="ORF">IQ217_06045</name>
</gene>
<evidence type="ECO:0000313" key="2">
    <source>
        <dbReference type="Proteomes" id="UP000658720"/>
    </source>
</evidence>
<sequence>MVAKRAGRNSKNDSALFSADCWSQLTFGQAIKCLAIASITLDIDGFSWPLLPTLMTA</sequence>
<name>A0ABR9VQ12_9SYNC</name>
<accession>A0ABR9VQ12</accession>
<dbReference type="Proteomes" id="UP000658720">
    <property type="component" value="Unassembled WGS sequence"/>
</dbReference>
<organism evidence="1 2">
    <name type="scientific">Synechocystis salina LEGE 00031</name>
    <dbReference type="NCBI Taxonomy" id="1828736"/>
    <lineage>
        <taxon>Bacteria</taxon>
        <taxon>Bacillati</taxon>
        <taxon>Cyanobacteriota</taxon>
        <taxon>Cyanophyceae</taxon>
        <taxon>Synechococcales</taxon>
        <taxon>Merismopediaceae</taxon>
        <taxon>Synechocystis</taxon>
    </lineage>
</organism>
<proteinExistence type="predicted"/>
<keyword evidence="2" id="KW-1185">Reference proteome</keyword>
<dbReference type="EMBL" id="JADEVV010000012">
    <property type="protein sequence ID" value="MBE9253429.1"/>
    <property type="molecule type" value="Genomic_DNA"/>
</dbReference>
<comment type="caution">
    <text evidence="1">The sequence shown here is derived from an EMBL/GenBank/DDBJ whole genome shotgun (WGS) entry which is preliminary data.</text>
</comment>
<evidence type="ECO:0000313" key="1">
    <source>
        <dbReference type="EMBL" id="MBE9253429.1"/>
    </source>
</evidence>